<dbReference type="GO" id="GO:0004400">
    <property type="term" value="F:histidinol-phosphate transaminase activity"/>
    <property type="evidence" value="ECO:0007669"/>
    <property type="project" value="UniProtKB-UniRule"/>
</dbReference>
<keyword evidence="5 7" id="KW-0663">Pyridoxal phosphate</keyword>
<dbReference type="InterPro" id="IPR015421">
    <property type="entry name" value="PyrdxlP-dep_Trfase_major"/>
</dbReference>
<dbReference type="PANTHER" id="PTHR43643">
    <property type="entry name" value="HISTIDINOL-PHOSPHATE AMINOTRANSFERASE 2"/>
    <property type="match status" value="1"/>
</dbReference>
<dbReference type="InterPro" id="IPR004839">
    <property type="entry name" value="Aminotransferase_I/II_large"/>
</dbReference>
<feature type="domain" description="Aminotransferase class I/classII large" evidence="8">
    <location>
        <begin position="55"/>
        <end position="378"/>
    </location>
</feature>
<dbReference type="InterPro" id="IPR015424">
    <property type="entry name" value="PyrdxlP-dep_Trfase"/>
</dbReference>
<dbReference type="GO" id="GO:0000105">
    <property type="term" value="P:L-histidine biosynthetic process"/>
    <property type="evidence" value="ECO:0007669"/>
    <property type="project" value="UniProtKB-UniRule"/>
</dbReference>
<dbReference type="GO" id="GO:0030170">
    <property type="term" value="F:pyridoxal phosphate binding"/>
    <property type="evidence" value="ECO:0007669"/>
    <property type="project" value="InterPro"/>
</dbReference>
<reference evidence="9 10" key="2">
    <citation type="journal article" date="2010" name="Stand. Genomic Sci.">
        <title>Complete genome sequence of Alicyclobacillus acidocaldarius type strain (104-IA).</title>
        <authorList>
            <person name="Mavromatis K."/>
            <person name="Sikorski J."/>
            <person name="Lapidus A."/>
            <person name="Glavina Del Rio T."/>
            <person name="Copeland A."/>
            <person name="Tice H."/>
            <person name="Cheng J.F."/>
            <person name="Lucas S."/>
            <person name="Chen F."/>
            <person name="Nolan M."/>
            <person name="Bruce D."/>
            <person name="Goodwin L."/>
            <person name="Pitluck S."/>
            <person name="Ivanova N."/>
            <person name="Ovchinnikova G."/>
            <person name="Pati A."/>
            <person name="Chen A."/>
            <person name="Palaniappan K."/>
            <person name="Land M."/>
            <person name="Hauser L."/>
            <person name="Chang Y.J."/>
            <person name="Jeffries C.D."/>
            <person name="Chain P."/>
            <person name="Meincke L."/>
            <person name="Sims D."/>
            <person name="Chertkov O."/>
            <person name="Han C."/>
            <person name="Brettin T."/>
            <person name="Detter J.C."/>
            <person name="Wahrenburg C."/>
            <person name="Rohde M."/>
            <person name="Pukall R."/>
            <person name="Goker M."/>
            <person name="Bristow J."/>
            <person name="Eisen J.A."/>
            <person name="Markowitz V."/>
            <person name="Hugenholtz P."/>
            <person name="Klenk H.P."/>
            <person name="Kyrpides N.C."/>
        </authorList>
    </citation>
    <scope>NUCLEOTIDE SEQUENCE [LARGE SCALE GENOMIC DNA]</scope>
    <source>
        <strain evidence="10">ATCC 27009 / DSM 446 / BCRC 14685 / JCM 5260 / KCTC 1825 / NBRC 15652 / NCIMB 11725 / NRRL B-14509 / 104-IA</strain>
    </source>
</reference>
<dbReference type="Gene3D" id="3.90.1150.10">
    <property type="entry name" value="Aspartate Aminotransferase, domain 1"/>
    <property type="match status" value="1"/>
</dbReference>
<reference evidence="10" key="1">
    <citation type="submission" date="2009-09" db="EMBL/GenBank/DDBJ databases">
        <title>The complete chromosome of Alicyclobacillus acidocaldarius subsp. acidocaldarius DSM 446.</title>
        <authorList>
            <consortium name="US DOE Joint Genome Institute (JGI-PGF)"/>
            <person name="Lucas S."/>
            <person name="Copeland A."/>
            <person name="Lapidus A."/>
            <person name="Glavina del Rio T."/>
            <person name="Dalin E."/>
            <person name="Tice H."/>
            <person name="Bruce D."/>
            <person name="Goodwin L."/>
            <person name="Pitluck S."/>
            <person name="Kyrpides N."/>
            <person name="Mavromatis K."/>
            <person name="Ivanova N."/>
            <person name="Ovchinnikova G."/>
            <person name="Chertkov O."/>
            <person name="Sims D."/>
            <person name="Brettin T."/>
            <person name="Detter J.C."/>
            <person name="Han C."/>
            <person name="Larimer F."/>
            <person name="Land M."/>
            <person name="Hauser L."/>
            <person name="Markowitz V."/>
            <person name="Cheng J.-F."/>
            <person name="Hugenholtz P."/>
            <person name="Woyke T."/>
            <person name="Wu D."/>
            <person name="Pukall R."/>
            <person name="Klenk H.-P."/>
            <person name="Eisen J.A."/>
        </authorList>
    </citation>
    <scope>NUCLEOTIDE SEQUENCE [LARGE SCALE GENOMIC DNA]</scope>
    <source>
        <strain evidence="10">ATCC 27009 / DSM 446 / BCRC 14685 / JCM 5260 / KCTC 1825 / NBRC 15652 / NCIMB 11725 / NRRL B-14509 / 104-IA</strain>
    </source>
</reference>
<evidence type="ECO:0000256" key="2">
    <source>
        <dbReference type="ARBA" id="ARBA00011738"/>
    </source>
</evidence>
<keyword evidence="10" id="KW-1185">Reference proteome</keyword>
<dbReference type="UniPathway" id="UPA00031">
    <property type="reaction ID" value="UER00012"/>
</dbReference>
<dbReference type="Proteomes" id="UP000001917">
    <property type="component" value="Chromosome"/>
</dbReference>
<dbReference type="PANTHER" id="PTHR43643:SF3">
    <property type="entry name" value="HISTIDINOL-PHOSPHATE AMINOTRANSFERASE"/>
    <property type="match status" value="1"/>
</dbReference>
<comment type="similarity">
    <text evidence="7">Belongs to the class-II pyridoxal-phosphate-dependent aminotransferase family. Histidinol-phosphate aminotransferase subfamily.</text>
</comment>
<evidence type="ECO:0000256" key="5">
    <source>
        <dbReference type="ARBA" id="ARBA00022898"/>
    </source>
</evidence>
<dbReference type="Pfam" id="PF00155">
    <property type="entry name" value="Aminotran_1_2"/>
    <property type="match status" value="1"/>
</dbReference>
<comment type="pathway">
    <text evidence="7">Amino-acid biosynthesis; L-histidine biosynthesis; L-histidine from 5-phospho-alpha-D-ribose 1-diphosphate: step 7/9.</text>
</comment>
<evidence type="ECO:0000256" key="6">
    <source>
        <dbReference type="ARBA" id="ARBA00023102"/>
    </source>
</evidence>
<evidence type="ECO:0000256" key="3">
    <source>
        <dbReference type="ARBA" id="ARBA00022576"/>
    </source>
</evidence>
<dbReference type="AlphaFoldDB" id="C8WXQ9"/>
<comment type="catalytic activity">
    <reaction evidence="7">
        <text>L-histidinol phosphate + 2-oxoglutarate = 3-(imidazol-4-yl)-2-oxopropyl phosphate + L-glutamate</text>
        <dbReference type="Rhea" id="RHEA:23744"/>
        <dbReference type="ChEBI" id="CHEBI:16810"/>
        <dbReference type="ChEBI" id="CHEBI:29985"/>
        <dbReference type="ChEBI" id="CHEBI:57766"/>
        <dbReference type="ChEBI" id="CHEBI:57980"/>
        <dbReference type="EC" id="2.6.1.9"/>
    </reaction>
</comment>
<dbReference type="SUPFAM" id="SSF53383">
    <property type="entry name" value="PLP-dependent transferases"/>
    <property type="match status" value="1"/>
</dbReference>
<evidence type="ECO:0000259" key="8">
    <source>
        <dbReference type="Pfam" id="PF00155"/>
    </source>
</evidence>
<name>C8WXQ9_ALIAD</name>
<keyword evidence="6 7" id="KW-0368">Histidine biosynthesis</keyword>
<evidence type="ECO:0000313" key="9">
    <source>
        <dbReference type="EMBL" id="ACV58880.1"/>
    </source>
</evidence>
<feature type="modified residue" description="N6-(pyridoxal phosphate)lysine" evidence="7">
    <location>
        <position position="248"/>
    </location>
</feature>
<organism evidence="9 10">
    <name type="scientific">Alicyclobacillus acidocaldarius subsp. acidocaldarius (strain ATCC 27009 / DSM 446 / BCRC 14685 / JCM 5260 / KCTC 1825 / NBRC 15652 / NCIMB 11725 / NRRL B-14509 / 104-IA)</name>
    <name type="common">Bacillus acidocaldarius</name>
    <dbReference type="NCBI Taxonomy" id="521098"/>
    <lineage>
        <taxon>Bacteria</taxon>
        <taxon>Bacillati</taxon>
        <taxon>Bacillota</taxon>
        <taxon>Bacilli</taxon>
        <taxon>Bacillales</taxon>
        <taxon>Alicyclobacillaceae</taxon>
        <taxon>Alicyclobacillus</taxon>
    </lineage>
</organism>
<dbReference type="Gene3D" id="3.40.640.10">
    <property type="entry name" value="Type I PLP-dependent aspartate aminotransferase-like (Major domain)"/>
    <property type="match status" value="1"/>
</dbReference>
<dbReference type="EMBL" id="CP001727">
    <property type="protein sequence ID" value="ACV58880.1"/>
    <property type="molecule type" value="Genomic_DNA"/>
</dbReference>
<keyword evidence="4 7" id="KW-0808">Transferase</keyword>
<keyword evidence="7" id="KW-0028">Amino-acid biosynthesis</keyword>
<accession>C8WXQ9</accession>
<dbReference type="NCBIfam" id="TIGR01141">
    <property type="entry name" value="hisC"/>
    <property type="match status" value="1"/>
</dbReference>
<protein>
    <recommendedName>
        <fullName evidence="7">Histidinol-phosphate aminotransferase</fullName>
        <ecNumber evidence="7">2.6.1.9</ecNumber>
    </recommendedName>
    <alternativeName>
        <fullName evidence="7">Imidazole acetol-phosphate transaminase</fullName>
    </alternativeName>
</protein>
<dbReference type="KEGG" id="aac:Aaci_1868"/>
<dbReference type="CDD" id="cd00609">
    <property type="entry name" value="AAT_like"/>
    <property type="match status" value="1"/>
</dbReference>
<dbReference type="HOGENOM" id="CLU_017584_3_3_9"/>
<evidence type="ECO:0000256" key="1">
    <source>
        <dbReference type="ARBA" id="ARBA00001933"/>
    </source>
</evidence>
<evidence type="ECO:0000256" key="7">
    <source>
        <dbReference type="HAMAP-Rule" id="MF_01023"/>
    </source>
</evidence>
<dbReference type="eggNOG" id="COG0079">
    <property type="taxonomic scope" value="Bacteria"/>
</dbReference>
<dbReference type="STRING" id="521098.Aaci_1868"/>
<gene>
    <name evidence="7" type="primary">hisC</name>
    <name evidence="9" type="ordered locus">Aaci_1868</name>
</gene>
<dbReference type="InterPro" id="IPR005861">
    <property type="entry name" value="HisP_aminotrans"/>
</dbReference>
<sequence length="386" mass="42982">MTAQADILYNGEHDTWEVRRMSDVTTRVRGNLAAIEPYKPGLSDETLRRELGNRRIIKLNSNENALGPSPLAIEAIRKELPRLHLYPDGASDLVREAIARHHGISPDQVLVGNGSDDVIKLVSETFLEPGDEIVVPHPSFSQYGFGAQVMDARVRPVPLKPDFTYDVDAMAEAVTPRTKIVYLCTPNNPTGTVLKRSEFEALMARIPDDVFVVVDMAYDNYALDEERLQLRPEELQRGNVGFLFTFSKLYGLAGLRVGYLVANADVIQFIHRVREPFNVNRVAQIGAIAALEDVEHVRRSQALASQARFQYGRLAEHGIRVVPSEANFCLVEVGDGAAVFEALMRRAILVRTGFRGLESYVRITFGTPEENEMCIAALLEVVGQTH</sequence>
<evidence type="ECO:0000313" key="10">
    <source>
        <dbReference type="Proteomes" id="UP000001917"/>
    </source>
</evidence>
<comment type="cofactor">
    <cofactor evidence="1 7">
        <name>pyridoxal 5'-phosphate</name>
        <dbReference type="ChEBI" id="CHEBI:597326"/>
    </cofactor>
</comment>
<evidence type="ECO:0000256" key="4">
    <source>
        <dbReference type="ARBA" id="ARBA00022679"/>
    </source>
</evidence>
<proteinExistence type="inferred from homology"/>
<dbReference type="HAMAP" id="MF_01023">
    <property type="entry name" value="HisC_aminotrans_2"/>
    <property type="match status" value="1"/>
</dbReference>
<dbReference type="EC" id="2.6.1.9" evidence="7"/>
<keyword evidence="3 7" id="KW-0032">Aminotransferase</keyword>
<dbReference type="InterPro" id="IPR050106">
    <property type="entry name" value="HistidinolP_aminotransfase"/>
</dbReference>
<comment type="subunit">
    <text evidence="2 7">Homodimer.</text>
</comment>
<dbReference type="InterPro" id="IPR015422">
    <property type="entry name" value="PyrdxlP-dep_Trfase_small"/>
</dbReference>